<feature type="transmembrane region" description="Helical" evidence="6">
    <location>
        <begin position="568"/>
        <end position="588"/>
    </location>
</feature>
<comment type="caution">
    <text evidence="7">The sequence shown here is derived from an EMBL/GenBank/DDBJ whole genome shotgun (WGS) entry which is preliminary data.</text>
</comment>
<dbReference type="GO" id="GO:0016020">
    <property type="term" value="C:membrane"/>
    <property type="evidence" value="ECO:0007669"/>
    <property type="project" value="UniProtKB-SubCell"/>
</dbReference>
<organism evidence="7 8">
    <name type="scientific">Diplogelasinospora grovesii</name>
    <dbReference type="NCBI Taxonomy" id="303347"/>
    <lineage>
        <taxon>Eukaryota</taxon>
        <taxon>Fungi</taxon>
        <taxon>Dikarya</taxon>
        <taxon>Ascomycota</taxon>
        <taxon>Pezizomycotina</taxon>
        <taxon>Sordariomycetes</taxon>
        <taxon>Sordariomycetidae</taxon>
        <taxon>Sordariales</taxon>
        <taxon>Diplogelasinosporaceae</taxon>
        <taxon>Diplogelasinospora</taxon>
    </lineage>
</organism>
<evidence type="ECO:0000256" key="1">
    <source>
        <dbReference type="ARBA" id="ARBA00004141"/>
    </source>
</evidence>
<dbReference type="EMBL" id="MU853823">
    <property type="protein sequence ID" value="KAK3938733.1"/>
    <property type="molecule type" value="Genomic_DNA"/>
</dbReference>
<evidence type="ECO:0000256" key="5">
    <source>
        <dbReference type="ARBA" id="ARBA00023136"/>
    </source>
</evidence>
<evidence type="ECO:0000313" key="7">
    <source>
        <dbReference type="EMBL" id="KAK3938733.1"/>
    </source>
</evidence>
<evidence type="ECO:0000256" key="6">
    <source>
        <dbReference type="SAM" id="Phobius"/>
    </source>
</evidence>
<keyword evidence="8" id="KW-1185">Reference proteome</keyword>
<comment type="subcellular location">
    <subcellularLocation>
        <location evidence="1">Membrane</location>
        <topology evidence="1">Multi-pass membrane protein</topology>
    </subcellularLocation>
</comment>
<feature type="transmembrane region" description="Helical" evidence="6">
    <location>
        <begin position="309"/>
        <end position="329"/>
    </location>
</feature>
<name>A0AAN6S3K4_9PEZI</name>
<feature type="transmembrane region" description="Helical" evidence="6">
    <location>
        <begin position="594"/>
        <end position="614"/>
    </location>
</feature>
<sequence>MSSSLPIKGRASLDRVLEASSFLPSSYLSTTSFAQEIIARDLAECSSDELEDDDCDPDDGSEYDAAPGNHAAAALVSRPTGIAYGTLRPTIAGEAQGSLAVTAQDLLESRHAEQSLLRDNHILPPKHPRLPKDSIWKQLYRHMFSTKVPTDGLGPPLSPSTTKALEDSPLLQHDYLEAAASANIIKTTWQREAKTLTQYSRSLIVTFLLHYSVTVTSVFTVGRIGRLELGAVSLATMTANITCYAPIQGLSTCLDTLCAQAYGSGHKHLVGLQLQRMTYLLWMLLLPIATLWWFATPVLGSIIPDQDTAALAGMYLRVLILGTPGVAAFESGKRFVQAQGLFHATTFVLLIGAPLNVLANWFFVWKLNWGFNGAATAVVFTQNLLPLLLFLYVRFIEGMECWNGLSRKALGNWGPMIKLALPGMIMVEAQYFAFEVLTLAASQFGSAHLAAQSVLVTVTSTTFNIPFPLSIAASTRVANLIGARLSDAARTSAKVALVAGILVGLFNLGLLSSLRFQLPYLFTNDEEVASIVSRVLPICAVLQVFDSLAAISHGLLRGIGRQAIGGYTNLGSYYLIALPISFGVGFYLKWQLEGLWFGVAVGLAVVSSVELFYLHHADWSHAVEEAEMRMRSDEASRIELK</sequence>
<dbReference type="NCBIfam" id="TIGR00797">
    <property type="entry name" value="matE"/>
    <property type="match status" value="1"/>
</dbReference>
<keyword evidence="5 6" id="KW-0472">Membrane</keyword>
<dbReference type="GO" id="GO:0015297">
    <property type="term" value="F:antiporter activity"/>
    <property type="evidence" value="ECO:0007669"/>
    <property type="project" value="InterPro"/>
</dbReference>
<dbReference type="PANTHER" id="PTHR11206">
    <property type="entry name" value="MULTIDRUG RESISTANCE PROTEIN"/>
    <property type="match status" value="1"/>
</dbReference>
<feature type="transmembrane region" description="Helical" evidence="6">
    <location>
        <begin position="341"/>
        <end position="363"/>
    </location>
</feature>
<evidence type="ECO:0000313" key="8">
    <source>
        <dbReference type="Proteomes" id="UP001303473"/>
    </source>
</evidence>
<dbReference type="AlphaFoldDB" id="A0AAN6S3K4"/>
<evidence type="ECO:0000256" key="4">
    <source>
        <dbReference type="ARBA" id="ARBA00022989"/>
    </source>
</evidence>
<feature type="transmembrane region" description="Helical" evidence="6">
    <location>
        <begin position="495"/>
        <end position="515"/>
    </location>
</feature>
<feature type="transmembrane region" description="Helical" evidence="6">
    <location>
        <begin position="279"/>
        <end position="303"/>
    </location>
</feature>
<evidence type="ECO:0000256" key="3">
    <source>
        <dbReference type="ARBA" id="ARBA00022692"/>
    </source>
</evidence>
<keyword evidence="3 6" id="KW-0812">Transmembrane</keyword>
<dbReference type="InterPro" id="IPR002528">
    <property type="entry name" value="MATE_fam"/>
</dbReference>
<protein>
    <submittedName>
        <fullName evidence="7">Mate-domain-containing protein</fullName>
    </submittedName>
</protein>
<comment type="similarity">
    <text evidence="2">Belongs to the multi antimicrobial extrusion (MATE) (TC 2.A.66.1) family.</text>
</comment>
<feature type="transmembrane region" description="Helical" evidence="6">
    <location>
        <begin position="369"/>
        <end position="395"/>
    </location>
</feature>
<feature type="transmembrane region" description="Helical" evidence="6">
    <location>
        <begin position="416"/>
        <end position="434"/>
    </location>
</feature>
<dbReference type="GO" id="GO:0042910">
    <property type="term" value="F:xenobiotic transmembrane transporter activity"/>
    <property type="evidence" value="ECO:0007669"/>
    <property type="project" value="InterPro"/>
</dbReference>
<dbReference type="InterPro" id="IPR045069">
    <property type="entry name" value="MATE_euk"/>
</dbReference>
<dbReference type="Proteomes" id="UP001303473">
    <property type="component" value="Unassembled WGS sequence"/>
</dbReference>
<proteinExistence type="inferred from homology"/>
<gene>
    <name evidence="7" type="ORF">QBC46DRAFT_409863</name>
</gene>
<feature type="transmembrane region" description="Helical" evidence="6">
    <location>
        <begin position="454"/>
        <end position="474"/>
    </location>
</feature>
<accession>A0AAN6S3K4</accession>
<keyword evidence="4 6" id="KW-1133">Transmembrane helix</keyword>
<feature type="transmembrane region" description="Helical" evidence="6">
    <location>
        <begin position="535"/>
        <end position="556"/>
    </location>
</feature>
<dbReference type="GO" id="GO:1990961">
    <property type="term" value="P:xenobiotic detoxification by transmembrane export across the plasma membrane"/>
    <property type="evidence" value="ECO:0007669"/>
    <property type="project" value="InterPro"/>
</dbReference>
<evidence type="ECO:0000256" key="2">
    <source>
        <dbReference type="ARBA" id="ARBA00010199"/>
    </source>
</evidence>
<dbReference type="Pfam" id="PF01554">
    <property type="entry name" value="MatE"/>
    <property type="match status" value="2"/>
</dbReference>
<reference evidence="8" key="1">
    <citation type="journal article" date="2023" name="Mol. Phylogenet. Evol.">
        <title>Genome-scale phylogeny and comparative genomics of the fungal order Sordariales.</title>
        <authorList>
            <person name="Hensen N."/>
            <person name="Bonometti L."/>
            <person name="Westerberg I."/>
            <person name="Brannstrom I.O."/>
            <person name="Guillou S."/>
            <person name="Cros-Aarteil S."/>
            <person name="Calhoun S."/>
            <person name="Haridas S."/>
            <person name="Kuo A."/>
            <person name="Mondo S."/>
            <person name="Pangilinan J."/>
            <person name="Riley R."/>
            <person name="LaButti K."/>
            <person name="Andreopoulos B."/>
            <person name="Lipzen A."/>
            <person name="Chen C."/>
            <person name="Yan M."/>
            <person name="Daum C."/>
            <person name="Ng V."/>
            <person name="Clum A."/>
            <person name="Steindorff A."/>
            <person name="Ohm R.A."/>
            <person name="Martin F."/>
            <person name="Silar P."/>
            <person name="Natvig D.O."/>
            <person name="Lalanne C."/>
            <person name="Gautier V."/>
            <person name="Ament-Velasquez S.L."/>
            <person name="Kruys A."/>
            <person name="Hutchinson M.I."/>
            <person name="Powell A.J."/>
            <person name="Barry K."/>
            <person name="Miller A.N."/>
            <person name="Grigoriev I.V."/>
            <person name="Debuchy R."/>
            <person name="Gladieux P."/>
            <person name="Hiltunen Thoren M."/>
            <person name="Johannesson H."/>
        </authorList>
    </citation>
    <scope>NUCLEOTIDE SEQUENCE [LARGE SCALE GENOMIC DNA]</scope>
    <source>
        <strain evidence="8">CBS 340.73</strain>
    </source>
</reference>
<dbReference type="CDD" id="cd13132">
    <property type="entry name" value="MATE_eukaryotic"/>
    <property type="match status" value="1"/>
</dbReference>